<evidence type="ECO:0000313" key="3">
    <source>
        <dbReference type="Proteomes" id="UP000253551"/>
    </source>
</evidence>
<organism evidence="2 3">
    <name type="scientific">Rhizopus stolonifer</name>
    <name type="common">Rhizopus nigricans</name>
    <dbReference type="NCBI Taxonomy" id="4846"/>
    <lineage>
        <taxon>Eukaryota</taxon>
        <taxon>Fungi</taxon>
        <taxon>Fungi incertae sedis</taxon>
        <taxon>Mucoromycota</taxon>
        <taxon>Mucoromycotina</taxon>
        <taxon>Mucoromycetes</taxon>
        <taxon>Mucorales</taxon>
        <taxon>Mucorineae</taxon>
        <taxon>Rhizopodaceae</taxon>
        <taxon>Rhizopus</taxon>
    </lineage>
</organism>
<dbReference type="AlphaFoldDB" id="A0A367K8G1"/>
<sequence length="552" mass="64673">MRPPLPHGINPNFKINEAEAKKHKLYKSIIGIPVSKWNSASELAKSALNNNPKSDKKTYDKFKATFKTISKRFIQQPALVRFTKLLVEYMDLETTRNKFNDAIEEAVLDNILIIEEEKSRKRIKIIQTQTLNQELSAEISCSSTVAEKDKNDTIVNDLTNITGQAADETGYIQKIIYEDAEKLHDRYKESDDLTPVERKRMCAGLSGMLDISDSSYHSQRLLFGISKWKNINEYYSRFRQSFFHTKLDSNLDSLYEIWDTIHKALTTDHNFFQARRTFNRLSSENDINEYVFKQLQIIDYFLDTFDNKQFVLNPKDPMKLTERDYESQIWVPLFTKLFNIKKNLLVRIKTGESVPEESTKRKAEQYENDKNVIGFKVDLRLIHDHKKLEIDLASTEVALPCADEVKLCHDESKLLRESMINTEIIHHLIESEDYIYTWTIRIIGLTAVFSKVLYDDEYKIYVNVYQFTFHFPTCISELEDLKDNLELLFKFKEDTERIASKVQKALKHAERQYHCSEDFSPERKLAPEPSIYFTPPRNEARRSVLPFKGKTL</sequence>
<keyword evidence="3" id="KW-1185">Reference proteome</keyword>
<name>A0A367K8G1_RHIST</name>
<dbReference type="EMBL" id="PJQM01002058">
    <property type="protein sequence ID" value="RCH98513.1"/>
    <property type="molecule type" value="Genomic_DNA"/>
</dbReference>
<comment type="caution">
    <text evidence="2">The sequence shown here is derived from an EMBL/GenBank/DDBJ whole genome shotgun (WGS) entry which is preliminary data.</text>
</comment>
<reference evidence="2 3" key="1">
    <citation type="journal article" date="2018" name="G3 (Bethesda)">
        <title>Phylogenetic and Phylogenomic Definition of Rhizopus Species.</title>
        <authorList>
            <person name="Gryganskyi A.P."/>
            <person name="Golan J."/>
            <person name="Dolatabadi S."/>
            <person name="Mondo S."/>
            <person name="Robb S."/>
            <person name="Idnurm A."/>
            <person name="Muszewska A."/>
            <person name="Steczkiewicz K."/>
            <person name="Masonjones S."/>
            <person name="Liao H.L."/>
            <person name="Gajdeczka M.T."/>
            <person name="Anike F."/>
            <person name="Vuek A."/>
            <person name="Anishchenko I.M."/>
            <person name="Voigt K."/>
            <person name="de Hoog G.S."/>
            <person name="Smith M.E."/>
            <person name="Heitman J."/>
            <person name="Vilgalys R."/>
            <person name="Stajich J.E."/>
        </authorList>
    </citation>
    <scope>NUCLEOTIDE SEQUENCE [LARGE SCALE GENOMIC DNA]</scope>
    <source>
        <strain evidence="2 3">LSU 92-RS-03</strain>
    </source>
</reference>
<keyword evidence="1" id="KW-0175">Coiled coil</keyword>
<proteinExistence type="predicted"/>
<feature type="coiled-coil region" evidence="1">
    <location>
        <begin position="475"/>
        <end position="512"/>
    </location>
</feature>
<gene>
    <name evidence="2" type="ORF">CU098_009503</name>
</gene>
<dbReference type="Proteomes" id="UP000253551">
    <property type="component" value="Unassembled WGS sequence"/>
</dbReference>
<protein>
    <submittedName>
        <fullName evidence="2">Uncharacterized protein</fullName>
    </submittedName>
</protein>
<dbReference type="OrthoDB" id="2255497at2759"/>
<accession>A0A367K8G1</accession>
<evidence type="ECO:0000256" key="1">
    <source>
        <dbReference type="SAM" id="Coils"/>
    </source>
</evidence>
<evidence type="ECO:0000313" key="2">
    <source>
        <dbReference type="EMBL" id="RCH98513.1"/>
    </source>
</evidence>